<dbReference type="Pfam" id="PF14525">
    <property type="entry name" value="AraC_binding_2"/>
    <property type="match status" value="1"/>
</dbReference>
<comment type="caution">
    <text evidence="2">The sequence shown here is derived from an EMBL/GenBank/DDBJ whole genome shotgun (WGS) entry which is preliminary data.</text>
</comment>
<evidence type="ECO:0000313" key="3">
    <source>
        <dbReference type="Proteomes" id="UP000017048"/>
    </source>
</evidence>
<dbReference type="STRING" id="1824.SAMN05444423_103309"/>
<dbReference type="InterPro" id="IPR011051">
    <property type="entry name" value="RmlC_Cupin_sf"/>
</dbReference>
<dbReference type="RefSeq" id="WP_019045116.1">
    <property type="nucleotide sequence ID" value="NZ_BAFO02000035.1"/>
</dbReference>
<dbReference type="EMBL" id="BAFO02000035">
    <property type="protein sequence ID" value="GAD87585.1"/>
    <property type="molecule type" value="Genomic_DNA"/>
</dbReference>
<dbReference type="Proteomes" id="UP000017048">
    <property type="component" value="Unassembled WGS sequence"/>
</dbReference>
<evidence type="ECO:0000313" key="2">
    <source>
        <dbReference type="EMBL" id="GAD87585.1"/>
    </source>
</evidence>
<organism evidence="2 3">
    <name type="scientific">Nocardia asteroides NBRC 15531</name>
    <dbReference type="NCBI Taxonomy" id="1110697"/>
    <lineage>
        <taxon>Bacteria</taxon>
        <taxon>Bacillati</taxon>
        <taxon>Actinomycetota</taxon>
        <taxon>Actinomycetes</taxon>
        <taxon>Mycobacteriales</taxon>
        <taxon>Nocardiaceae</taxon>
        <taxon>Nocardia</taxon>
    </lineage>
</organism>
<dbReference type="SUPFAM" id="SSF51182">
    <property type="entry name" value="RmlC-like cupins"/>
    <property type="match status" value="1"/>
</dbReference>
<dbReference type="InterPro" id="IPR035418">
    <property type="entry name" value="AraC-bd_2"/>
</dbReference>
<dbReference type="AlphaFoldDB" id="U5EJY6"/>
<dbReference type="OrthoDB" id="9799345at2"/>
<gene>
    <name evidence="2" type="ORF">NCAST_35_01080</name>
</gene>
<name>U5EJY6_NOCAS</name>
<keyword evidence="3" id="KW-1185">Reference proteome</keyword>
<accession>U5EJY6</accession>
<protein>
    <submittedName>
        <fullName evidence="2">AraC family transcriptional regulator</fullName>
    </submittedName>
</protein>
<dbReference type="eggNOG" id="COG2207">
    <property type="taxonomic scope" value="Bacteria"/>
</dbReference>
<sequence length="255" mass="27119">MPGESADSFDKWEAVMSNAYVPVAVEPLPGTAAFHGSITRGSLDGIEFTTLRTSGQRVLRTERLIARSSVEMLYVGICLAGSGRIQQDDRLAELRPGEMVFVDSRRPNWWESDGEHAQIVVQVPIPLLAERGGWTEPLTPAAITLGAGSAPSLVTEYLRNVTTLHHTHPGQAAELAGHSIPLVASALALAAGQLPGEIGAKALARQRVLAFMRQRCGDPALTVDDIARVSAVAAGAARSPRWLCCGARGNRNDIG</sequence>
<dbReference type="GeneID" id="91515229"/>
<feature type="domain" description="Transcription regulator HTH AraC- type ligand binding" evidence="1">
    <location>
        <begin position="12"/>
        <end position="187"/>
    </location>
</feature>
<proteinExistence type="predicted"/>
<reference evidence="2 3" key="1">
    <citation type="journal article" date="2014" name="BMC Genomics">
        <title>Genome based analysis of type-I polyketide synthase and nonribosomal peptide synthetase gene clusters in seven strains of five representative Nocardia species.</title>
        <authorList>
            <person name="Komaki H."/>
            <person name="Ichikawa N."/>
            <person name="Hosoyama A."/>
            <person name="Takahashi-Nakaguchi A."/>
            <person name="Matsuzawa T."/>
            <person name="Suzuki K."/>
            <person name="Fujita N."/>
            <person name="Gonoi T."/>
        </authorList>
    </citation>
    <scope>NUCLEOTIDE SEQUENCE [LARGE SCALE GENOMIC DNA]</scope>
    <source>
        <strain evidence="2 3">NBRC 15531</strain>
    </source>
</reference>
<evidence type="ECO:0000259" key="1">
    <source>
        <dbReference type="Pfam" id="PF14525"/>
    </source>
</evidence>